<keyword evidence="2" id="KW-1185">Reference proteome</keyword>
<evidence type="ECO:0000313" key="2">
    <source>
        <dbReference type="Proteomes" id="UP000199376"/>
    </source>
</evidence>
<protein>
    <submittedName>
        <fullName evidence="1">Uncharacterized protein with an alpha/beta hydrolase fold</fullName>
    </submittedName>
</protein>
<dbReference type="EMBL" id="FOLI01000001">
    <property type="protein sequence ID" value="SFB87448.1"/>
    <property type="molecule type" value="Genomic_DNA"/>
</dbReference>
<dbReference type="STRING" id="283737.SAMN05660453_0513"/>
<dbReference type="Gene3D" id="3.40.50.1820">
    <property type="entry name" value="alpha/beta hydrolase"/>
    <property type="match status" value="1"/>
</dbReference>
<dbReference type="Proteomes" id="UP000199376">
    <property type="component" value="Unassembled WGS sequence"/>
</dbReference>
<gene>
    <name evidence="1" type="ORF">SAMN05660453_0513</name>
</gene>
<proteinExistence type="predicted"/>
<dbReference type="SUPFAM" id="SSF53474">
    <property type="entry name" value="alpha/beta-Hydrolases"/>
    <property type="match status" value="1"/>
</dbReference>
<dbReference type="InterPro" id="IPR010315">
    <property type="entry name" value="DUF915_hydro-like"/>
</dbReference>
<organism evidence="1 2">
    <name type="scientific">Fructobacillus durionis</name>
    <dbReference type="NCBI Taxonomy" id="283737"/>
    <lineage>
        <taxon>Bacteria</taxon>
        <taxon>Bacillati</taxon>
        <taxon>Bacillota</taxon>
        <taxon>Bacilli</taxon>
        <taxon>Lactobacillales</taxon>
        <taxon>Lactobacillaceae</taxon>
        <taxon>Fructobacillus</taxon>
    </lineage>
</organism>
<name>A0A1I1EPK7_9LACO</name>
<dbReference type="RefSeq" id="WP_091501702.1">
    <property type="nucleotide sequence ID" value="NZ_FOLI01000001.1"/>
</dbReference>
<evidence type="ECO:0000313" key="1">
    <source>
        <dbReference type="EMBL" id="SFB87448.1"/>
    </source>
</evidence>
<reference evidence="1 2" key="1">
    <citation type="submission" date="2016-10" db="EMBL/GenBank/DDBJ databases">
        <authorList>
            <person name="de Groot N.N."/>
        </authorList>
    </citation>
    <scope>NUCLEOTIDE SEQUENCE [LARGE SCALE GENOMIC DNA]</scope>
    <source>
        <strain evidence="1 2">DSM 19113</strain>
    </source>
</reference>
<accession>A0A1I1EPK7</accession>
<dbReference type="AlphaFoldDB" id="A0A1I1EPK7"/>
<keyword evidence="1" id="KW-0378">Hydrolase</keyword>
<dbReference type="Pfam" id="PF06028">
    <property type="entry name" value="DUF915"/>
    <property type="match status" value="1"/>
</dbReference>
<sequence length="286" mass="31774">MKRHSHLMTIVIVVLLILVGYATFQTLAAHRQSTNIEKTDVSGKTATVFFHGYGSSRNAEKSMAQYLVDEGYSNRRIDVTVSDDGKVSMGRAIQKSDKNPLVLVQFDDNKNQDFEKTSDWVKTIMTNLKKEGVDNVNLVGHSMGNMAIAYYLMNTAKADSASLPVVKKQIDLAGTYNGLMLTEPDSKATVYDSGLPSVQTAYYKRLLPLKDYYQDHAVQVLNIYGNSQGSGQNDTTVYNNSSKSLKYFVQSPSTYQEKLITGADGQHSKLHENKEVDAAMLAFLKK</sequence>
<dbReference type="OrthoDB" id="503948at2"/>
<dbReference type="GO" id="GO:0016787">
    <property type="term" value="F:hydrolase activity"/>
    <property type="evidence" value="ECO:0007669"/>
    <property type="project" value="UniProtKB-KW"/>
</dbReference>
<dbReference type="InterPro" id="IPR029058">
    <property type="entry name" value="AB_hydrolase_fold"/>
</dbReference>